<keyword evidence="1" id="KW-0677">Repeat</keyword>
<dbReference type="PANTHER" id="PTHR24198:SF165">
    <property type="entry name" value="ANKYRIN REPEAT-CONTAINING PROTEIN-RELATED"/>
    <property type="match status" value="1"/>
</dbReference>
<reference evidence="3 4" key="1">
    <citation type="submission" date="2019-04" db="EMBL/GenBank/DDBJ databases">
        <title>Aspergillus burnettii sp. nov., novel species from soil in southeast Queensland.</title>
        <authorList>
            <person name="Gilchrist C.L.M."/>
            <person name="Pitt J.I."/>
            <person name="Lange L."/>
            <person name="Lacey H.J."/>
            <person name="Vuong D."/>
            <person name="Midgley D.J."/>
            <person name="Greenfield P."/>
            <person name="Bradbury M."/>
            <person name="Lacey E."/>
            <person name="Busk P.K."/>
            <person name="Pilgaard B."/>
            <person name="Chooi Y.H."/>
            <person name="Piggott A.M."/>
        </authorList>
    </citation>
    <scope>NUCLEOTIDE SEQUENCE [LARGE SCALE GENOMIC DNA]</scope>
    <source>
        <strain evidence="3 4">FRR 5400</strain>
    </source>
</reference>
<protein>
    <recommendedName>
        <fullName evidence="5">Ankyrin repeat-containing domain protein</fullName>
    </recommendedName>
</protein>
<evidence type="ECO:0000256" key="1">
    <source>
        <dbReference type="ARBA" id="ARBA00022737"/>
    </source>
</evidence>
<sequence>MNGYEAVEGLLLNISAIDVNIRNDYGETALHFATKNSHEAVERLMISVPRIDPHVIGRMFDKSPLYYAAVKGYEVAAKLLITIPGIDLDIRDRFRHPPIFVAKSVSNVATTQILLEFEGNDYNAGLLVRALPVVTRGGYEGIVKLLLKGLTLMLVIDTARH</sequence>
<dbReference type="PANTHER" id="PTHR24198">
    <property type="entry name" value="ANKYRIN REPEAT AND PROTEIN KINASE DOMAIN-CONTAINING PROTEIN"/>
    <property type="match status" value="1"/>
</dbReference>
<keyword evidence="4" id="KW-1185">Reference proteome</keyword>
<dbReference type="Proteomes" id="UP000541154">
    <property type="component" value="Unassembled WGS sequence"/>
</dbReference>
<dbReference type="AlphaFoldDB" id="A0A8H6A5N6"/>
<proteinExistence type="predicted"/>
<evidence type="ECO:0000313" key="3">
    <source>
        <dbReference type="EMBL" id="KAF5863258.1"/>
    </source>
</evidence>
<comment type="caution">
    <text evidence="3">The sequence shown here is derived from an EMBL/GenBank/DDBJ whole genome shotgun (WGS) entry which is preliminary data.</text>
</comment>
<organism evidence="3 4">
    <name type="scientific">Petromyces alliaceus</name>
    <name type="common">Aspergillus alliaceus</name>
    <dbReference type="NCBI Taxonomy" id="209559"/>
    <lineage>
        <taxon>Eukaryota</taxon>
        <taxon>Fungi</taxon>
        <taxon>Dikarya</taxon>
        <taxon>Ascomycota</taxon>
        <taxon>Pezizomycotina</taxon>
        <taxon>Eurotiomycetes</taxon>
        <taxon>Eurotiomycetidae</taxon>
        <taxon>Eurotiales</taxon>
        <taxon>Aspergillaceae</taxon>
        <taxon>Aspergillus</taxon>
        <taxon>Aspergillus subgen. Circumdati</taxon>
    </lineage>
</organism>
<dbReference type="SUPFAM" id="SSF48403">
    <property type="entry name" value="Ankyrin repeat"/>
    <property type="match status" value="1"/>
</dbReference>
<dbReference type="SMART" id="SM00248">
    <property type="entry name" value="ANK"/>
    <property type="match status" value="2"/>
</dbReference>
<keyword evidence="2" id="KW-0040">ANK repeat</keyword>
<gene>
    <name evidence="3" type="ORF">ETB97_010380</name>
</gene>
<evidence type="ECO:0000256" key="2">
    <source>
        <dbReference type="ARBA" id="ARBA00023043"/>
    </source>
</evidence>
<dbReference type="Gene3D" id="1.25.40.20">
    <property type="entry name" value="Ankyrin repeat-containing domain"/>
    <property type="match status" value="2"/>
</dbReference>
<evidence type="ECO:0008006" key="5">
    <source>
        <dbReference type="Google" id="ProtNLM"/>
    </source>
</evidence>
<accession>A0A8H6A5N6</accession>
<dbReference type="InterPro" id="IPR002110">
    <property type="entry name" value="Ankyrin_rpt"/>
</dbReference>
<name>A0A8H6A5N6_PETAA</name>
<evidence type="ECO:0000313" key="4">
    <source>
        <dbReference type="Proteomes" id="UP000541154"/>
    </source>
</evidence>
<dbReference type="Pfam" id="PF12796">
    <property type="entry name" value="Ank_2"/>
    <property type="match status" value="1"/>
</dbReference>
<dbReference type="EMBL" id="SPNV01000055">
    <property type="protein sequence ID" value="KAF5863258.1"/>
    <property type="molecule type" value="Genomic_DNA"/>
</dbReference>
<dbReference type="InterPro" id="IPR036770">
    <property type="entry name" value="Ankyrin_rpt-contain_sf"/>
</dbReference>